<protein>
    <recommendedName>
        <fullName evidence="3">DUF5666 domain-containing protein</fullName>
    </recommendedName>
</protein>
<dbReference type="RefSeq" id="WP_217666803.1">
    <property type="nucleotide sequence ID" value="NZ_JAHRID010000001.1"/>
</dbReference>
<evidence type="ECO:0008006" key="3">
    <source>
        <dbReference type="Google" id="ProtNLM"/>
    </source>
</evidence>
<name>A0ABS6MGI8_9GAMM</name>
<sequence length="74" mass="7865">MNNYRRLLSITTGPQRTVATVTSHNADGTSTVQLLSGAFINVLGQDVAVTSQAYIEGGRIIGQAANLPYSEIEI</sequence>
<organism evidence="1 2">
    <name type="scientific">Arsukibacterium indicum</name>
    <dbReference type="NCBI Taxonomy" id="2848612"/>
    <lineage>
        <taxon>Bacteria</taxon>
        <taxon>Pseudomonadati</taxon>
        <taxon>Pseudomonadota</taxon>
        <taxon>Gammaproteobacteria</taxon>
        <taxon>Chromatiales</taxon>
        <taxon>Chromatiaceae</taxon>
        <taxon>Arsukibacterium</taxon>
    </lineage>
</organism>
<accession>A0ABS6MGI8</accession>
<dbReference type="Proteomes" id="UP000704611">
    <property type="component" value="Unassembled WGS sequence"/>
</dbReference>
<keyword evidence="2" id="KW-1185">Reference proteome</keyword>
<reference evidence="1 2" key="1">
    <citation type="submission" date="2021-06" db="EMBL/GenBank/DDBJ databases">
        <title>Rheinheimera indica sp. nov., isolated from deep-sea sediment.</title>
        <authorList>
            <person name="Wang Z."/>
            <person name="Zhang X.-Y."/>
        </authorList>
    </citation>
    <scope>NUCLEOTIDE SEQUENCE [LARGE SCALE GENOMIC DNA]</scope>
    <source>
        <strain evidence="1 2">SM2107</strain>
    </source>
</reference>
<evidence type="ECO:0000313" key="2">
    <source>
        <dbReference type="Proteomes" id="UP000704611"/>
    </source>
</evidence>
<evidence type="ECO:0000313" key="1">
    <source>
        <dbReference type="EMBL" id="MBV2127914.1"/>
    </source>
</evidence>
<dbReference type="EMBL" id="JAHRID010000001">
    <property type="protein sequence ID" value="MBV2127914.1"/>
    <property type="molecule type" value="Genomic_DNA"/>
</dbReference>
<gene>
    <name evidence="1" type="ORF">KQY15_02225</name>
</gene>
<comment type="caution">
    <text evidence="1">The sequence shown here is derived from an EMBL/GenBank/DDBJ whole genome shotgun (WGS) entry which is preliminary data.</text>
</comment>
<proteinExistence type="predicted"/>